<dbReference type="AlphaFoldDB" id="A0AAV4XEQ6"/>
<evidence type="ECO:0000313" key="3">
    <source>
        <dbReference type="Proteomes" id="UP001054945"/>
    </source>
</evidence>
<protein>
    <submittedName>
        <fullName evidence="2">Uncharacterized protein</fullName>
    </submittedName>
</protein>
<keyword evidence="3" id="KW-1185">Reference proteome</keyword>
<evidence type="ECO:0000256" key="1">
    <source>
        <dbReference type="SAM" id="MobiDB-lite"/>
    </source>
</evidence>
<name>A0AAV4XEQ6_CAEEX</name>
<feature type="compositionally biased region" description="Polar residues" evidence="1">
    <location>
        <begin position="1"/>
        <end position="21"/>
    </location>
</feature>
<evidence type="ECO:0000313" key="2">
    <source>
        <dbReference type="EMBL" id="GIY92446.1"/>
    </source>
</evidence>
<accession>A0AAV4XEQ6</accession>
<comment type="caution">
    <text evidence="2">The sequence shown here is derived from an EMBL/GenBank/DDBJ whole genome shotgun (WGS) entry which is preliminary data.</text>
</comment>
<dbReference type="Proteomes" id="UP001054945">
    <property type="component" value="Unassembled WGS sequence"/>
</dbReference>
<reference evidence="2 3" key="1">
    <citation type="submission" date="2021-06" db="EMBL/GenBank/DDBJ databases">
        <title>Caerostris extrusa draft genome.</title>
        <authorList>
            <person name="Kono N."/>
            <person name="Arakawa K."/>
        </authorList>
    </citation>
    <scope>NUCLEOTIDE SEQUENCE [LARGE SCALE GENOMIC DNA]</scope>
</reference>
<sequence>MSSLITSCQKSTSNQKNNNAPSLKAEEISCITLTRSRDEFIARKHDGFVWTISRAVGKSARLQRFRRFIMIQRLCQIVFHLSKLSVPTIFTFKTFWQW</sequence>
<gene>
    <name evidence="2" type="ORF">CEXT_638221</name>
</gene>
<feature type="region of interest" description="Disordered" evidence="1">
    <location>
        <begin position="1"/>
        <end position="22"/>
    </location>
</feature>
<organism evidence="2 3">
    <name type="scientific">Caerostris extrusa</name>
    <name type="common">Bark spider</name>
    <name type="synonym">Caerostris bankana</name>
    <dbReference type="NCBI Taxonomy" id="172846"/>
    <lineage>
        <taxon>Eukaryota</taxon>
        <taxon>Metazoa</taxon>
        <taxon>Ecdysozoa</taxon>
        <taxon>Arthropoda</taxon>
        <taxon>Chelicerata</taxon>
        <taxon>Arachnida</taxon>
        <taxon>Araneae</taxon>
        <taxon>Araneomorphae</taxon>
        <taxon>Entelegynae</taxon>
        <taxon>Araneoidea</taxon>
        <taxon>Araneidae</taxon>
        <taxon>Caerostris</taxon>
    </lineage>
</organism>
<dbReference type="EMBL" id="BPLR01017537">
    <property type="protein sequence ID" value="GIY92446.1"/>
    <property type="molecule type" value="Genomic_DNA"/>
</dbReference>
<proteinExistence type="predicted"/>